<dbReference type="SUPFAM" id="SSF56672">
    <property type="entry name" value="DNA/RNA polymerases"/>
    <property type="match status" value="1"/>
</dbReference>
<dbReference type="PANTHER" id="PTHR33116">
    <property type="entry name" value="REVERSE TRANSCRIPTASE ZINC-BINDING DOMAIN-CONTAINING PROTEIN-RELATED-RELATED"/>
    <property type="match status" value="1"/>
</dbReference>
<dbReference type="AlphaFoldDB" id="A0AA38YUH4"/>
<dbReference type="PANTHER" id="PTHR33116:SF78">
    <property type="entry name" value="OS12G0587133 PROTEIN"/>
    <property type="match status" value="1"/>
</dbReference>
<dbReference type="InterPro" id="IPR043502">
    <property type="entry name" value="DNA/RNA_pol_sf"/>
</dbReference>
<name>A0AA38YUH4_VITRO</name>
<evidence type="ECO:0000259" key="1">
    <source>
        <dbReference type="PROSITE" id="PS50878"/>
    </source>
</evidence>
<reference evidence="2 3" key="1">
    <citation type="journal article" date="2023" name="BMC Biotechnol.">
        <title>Vitis rotundifolia cv Carlos genome sequencing.</title>
        <authorList>
            <person name="Huff M."/>
            <person name="Hulse-Kemp A."/>
            <person name="Scheffler B."/>
            <person name="Youngblood R."/>
            <person name="Simpson S."/>
            <person name="Babiker E."/>
            <person name="Staton M."/>
        </authorList>
    </citation>
    <scope>NUCLEOTIDE SEQUENCE [LARGE SCALE GENOMIC DNA]</scope>
    <source>
        <tissue evidence="2">Leaf</tissue>
    </source>
</reference>
<sequence length="1215" mass="139833">MNIKILSWNVRGVNDRLKRKLIKSVVRKQKVDLWCFQETKMQIMSEGVVRSLSSGRFIDWRALNAIGTAGGVLICWDKRSMEIMDWEEGQFSISCKFRNVADGLVWVFTGIYGPLSREERECLWEEIGAIRGLWEDPWCLGGDFNTILYQAERSRNGRITSVMRRFAQIIDDLGLVDFPLQGGPFTWSGGLNNQSWARLDRFLATPSWCDQFSRVSQRRLPRPTSDHFPILLEGGGVRRGPSPFKFENMWLKAEGFVDLIRGWWQGIVVRGSPSYRLAVKMKELKQSLKVWNREVFGNLEKNKGEALQQVEYWDSVEGERGLTEEELNCKKNAKEDYAKWVMMEETHWRQLSREIWLKEGDRITRFFHRMVNAHRRVNTLDRIKINGVCLSDEQEVREGIASAYQQLLTDNTGWTADIGGLQLNQISQSEVDFLESQFSEAEIYAALMEMNGDKAPGPDGFTMAFWQSCWEVVRGEVLDLFKEFYEKNSFVRSLNNTFLVLIPKKGGAEDLRDFRPISLLGGPYKLVAKVLANRIKKVIGKVVSPDQNAFIKGRQILDASLIANEVIDSWQKRRGKGLICKLDIEKAYDSINWQFLLKVMQKMGFGQKWLDWMKSCISTAKFSVMVNGTPAGFFSSSKGLRQGDPLSPYLFIMGMEVLSVLISKAVEGGFISGCRIWRGRGQAVNISHLLFADDTIVFCEAKKEHLTHLSWILFWFEAASGLRINLDKSEIIPVGEVEELNEMAAELGCRVGQLSAVYLGLPLGASNKALSVWEGVEEKMRRRLARWKCQYISKGGRVTLIKSTMASMPLYQMSLFRLPNLVARRLERLQRDFLWGGGSLERKAHLVKWELVCGDKKKGGLGLRKLICLNRALLGKWIWRFACAKEDLWKKVLEVKYGQGDFGWRTRRANGAAGVGLWKEILKESDWCWRNMEFKVGKGNKIRFWTDQWCGSHVLASRFPLLYALAVQRNATVGDMWDQNIGQGGWNFRFQRDFNDWELDMVGRLLDMVREQRISLEEDMVLWKGGKGGLFKVKNAYNILTSPIDAVFPISNIWVENVPTKLAFFAWEAAWGKVLTLDRLQRRGWQFPNCCFLCGCEEESINHILIHCTVVRILWDLILGLFSAQWVFPESVKEVLFSWKGSFVGKKRKKVWKSIPLYIFWTVWKERNKLAFRGGVLEIQKLKTSFVCNLWGWAKLYMGEEPISLIGFLEWLASK</sequence>
<dbReference type="Proteomes" id="UP001168098">
    <property type="component" value="Unassembled WGS sequence"/>
</dbReference>
<dbReference type="InterPro" id="IPR000477">
    <property type="entry name" value="RT_dom"/>
</dbReference>
<dbReference type="Pfam" id="PF03372">
    <property type="entry name" value="Exo_endo_phos"/>
    <property type="match status" value="1"/>
</dbReference>
<dbReference type="InterPro" id="IPR036691">
    <property type="entry name" value="Endo/exonu/phosph_ase_sf"/>
</dbReference>
<dbReference type="Gene3D" id="3.60.10.10">
    <property type="entry name" value="Endonuclease/exonuclease/phosphatase"/>
    <property type="match status" value="1"/>
</dbReference>
<evidence type="ECO:0000313" key="3">
    <source>
        <dbReference type="Proteomes" id="UP001168098"/>
    </source>
</evidence>
<dbReference type="Pfam" id="PF00078">
    <property type="entry name" value="RVT_1"/>
    <property type="match status" value="1"/>
</dbReference>
<dbReference type="InterPro" id="IPR026960">
    <property type="entry name" value="RVT-Znf"/>
</dbReference>
<accession>A0AA38YUH4</accession>
<feature type="domain" description="Reverse transcriptase" evidence="1">
    <location>
        <begin position="483"/>
        <end position="763"/>
    </location>
</feature>
<protein>
    <recommendedName>
        <fullName evidence="1">Reverse transcriptase domain-containing protein</fullName>
    </recommendedName>
</protein>
<proteinExistence type="predicted"/>
<dbReference type="GO" id="GO:0003824">
    <property type="term" value="F:catalytic activity"/>
    <property type="evidence" value="ECO:0007669"/>
    <property type="project" value="InterPro"/>
</dbReference>
<keyword evidence="3" id="KW-1185">Reference proteome</keyword>
<dbReference type="PROSITE" id="PS50878">
    <property type="entry name" value="RT_POL"/>
    <property type="match status" value="1"/>
</dbReference>
<dbReference type="InterPro" id="IPR005135">
    <property type="entry name" value="Endo/exonuclease/phosphatase"/>
</dbReference>
<gene>
    <name evidence="2" type="ORF">PVL29_022088</name>
</gene>
<dbReference type="SUPFAM" id="SSF56219">
    <property type="entry name" value="DNase I-like"/>
    <property type="match status" value="1"/>
</dbReference>
<dbReference type="EMBL" id="JARBHA010000017">
    <property type="protein sequence ID" value="KAJ9676911.1"/>
    <property type="molecule type" value="Genomic_DNA"/>
</dbReference>
<dbReference type="CDD" id="cd01650">
    <property type="entry name" value="RT_nLTR_like"/>
    <property type="match status" value="1"/>
</dbReference>
<dbReference type="Pfam" id="PF13966">
    <property type="entry name" value="zf-RVT"/>
    <property type="match status" value="1"/>
</dbReference>
<organism evidence="2 3">
    <name type="scientific">Vitis rotundifolia</name>
    <name type="common">Muscadine grape</name>
    <dbReference type="NCBI Taxonomy" id="103349"/>
    <lineage>
        <taxon>Eukaryota</taxon>
        <taxon>Viridiplantae</taxon>
        <taxon>Streptophyta</taxon>
        <taxon>Embryophyta</taxon>
        <taxon>Tracheophyta</taxon>
        <taxon>Spermatophyta</taxon>
        <taxon>Magnoliopsida</taxon>
        <taxon>eudicotyledons</taxon>
        <taxon>Gunneridae</taxon>
        <taxon>Pentapetalae</taxon>
        <taxon>rosids</taxon>
        <taxon>Vitales</taxon>
        <taxon>Vitaceae</taxon>
        <taxon>Viteae</taxon>
        <taxon>Vitis</taxon>
    </lineage>
</organism>
<evidence type="ECO:0000313" key="2">
    <source>
        <dbReference type="EMBL" id="KAJ9676911.1"/>
    </source>
</evidence>
<comment type="caution">
    <text evidence="2">The sequence shown here is derived from an EMBL/GenBank/DDBJ whole genome shotgun (WGS) entry which is preliminary data.</text>
</comment>